<name>A0ABW3DDV1_9BACL</name>
<sequence length="481" mass="54446">MRIESDKPENHGLSSKALLEFFQQIEHSGLGVNSFMLLQNGKATAQYWRAPYRKDCPQLLFSLSKSFTSIATGIAWDNGLLGLEDKVISYFPDRLPDTMSLNLAKMSIHHLLSMNTGHANNIYGLVANAKDWVRAFLSLEVEREPGSFYLYNTHATYMLSAIIEQVTGQNLVDFLMPRLFEPLGIPRPSWETCPMGITAGGMGLSLTTEGIAKFGQMLLNKGVYDGQRIVSERYIHLATRKQSDNRMAGDSADFTQGYGYQFHLCRRGCYRGDGAFGQLCFVAPKENLVIAATSSLNGRQQLKALLDLIYEHILDQLDNNHSPSLEDHQVLQQRLASVTYPVPGFQPVPEGVPDFGQRSYLMSENPRGLHKLDVSLKGKQIELQFTHDTYAYRLLFDVTKPVHTQGLFEKDLALHRQEVVTYATWLTKNKLKLTLLYIETPYLVTYTLCFKERELELELNYEMNVSLSPHTKEFKVAGHCI</sequence>
<evidence type="ECO:0000313" key="3">
    <source>
        <dbReference type="Proteomes" id="UP001597120"/>
    </source>
</evidence>
<dbReference type="PANTHER" id="PTHR43283:SF7">
    <property type="entry name" value="BETA-LACTAMASE-RELATED DOMAIN-CONTAINING PROTEIN"/>
    <property type="match status" value="1"/>
</dbReference>
<comment type="caution">
    <text evidence="2">The sequence shown here is derived from an EMBL/GenBank/DDBJ whole genome shotgun (WGS) entry which is preliminary data.</text>
</comment>
<dbReference type="RefSeq" id="WP_379289477.1">
    <property type="nucleotide sequence ID" value="NZ_JBHTIU010000057.1"/>
</dbReference>
<evidence type="ECO:0000259" key="1">
    <source>
        <dbReference type="Pfam" id="PF00144"/>
    </source>
</evidence>
<organism evidence="2 3">
    <name type="scientific">Paenibacillus residui</name>
    <dbReference type="NCBI Taxonomy" id="629724"/>
    <lineage>
        <taxon>Bacteria</taxon>
        <taxon>Bacillati</taxon>
        <taxon>Bacillota</taxon>
        <taxon>Bacilli</taxon>
        <taxon>Bacillales</taxon>
        <taxon>Paenibacillaceae</taxon>
        <taxon>Paenibacillus</taxon>
    </lineage>
</organism>
<protein>
    <submittedName>
        <fullName evidence="2">Serine hydrolase domain-containing protein</fullName>
        <ecNumber evidence="2">3.-.-.-</ecNumber>
    </submittedName>
</protein>
<dbReference type="Gene3D" id="3.40.710.10">
    <property type="entry name" value="DD-peptidase/beta-lactamase superfamily"/>
    <property type="match status" value="1"/>
</dbReference>
<dbReference type="InterPro" id="IPR012338">
    <property type="entry name" value="Beta-lactam/transpept-like"/>
</dbReference>
<feature type="domain" description="Beta-lactamase-related" evidence="1">
    <location>
        <begin position="35"/>
        <end position="300"/>
    </location>
</feature>
<proteinExistence type="predicted"/>
<dbReference type="InterPro" id="IPR050789">
    <property type="entry name" value="Diverse_Enzym_Activities"/>
</dbReference>
<keyword evidence="3" id="KW-1185">Reference proteome</keyword>
<accession>A0ABW3DDV1</accession>
<dbReference type="EMBL" id="JBHTIU010000057">
    <property type="protein sequence ID" value="MFD0870741.1"/>
    <property type="molecule type" value="Genomic_DNA"/>
</dbReference>
<dbReference type="Proteomes" id="UP001597120">
    <property type="component" value="Unassembled WGS sequence"/>
</dbReference>
<dbReference type="EC" id="3.-.-.-" evidence="2"/>
<gene>
    <name evidence="2" type="ORF">ACFQ03_16425</name>
</gene>
<dbReference type="GO" id="GO:0016787">
    <property type="term" value="F:hydrolase activity"/>
    <property type="evidence" value="ECO:0007669"/>
    <property type="project" value="UniProtKB-KW"/>
</dbReference>
<reference evidence="3" key="1">
    <citation type="journal article" date="2019" name="Int. J. Syst. Evol. Microbiol.">
        <title>The Global Catalogue of Microorganisms (GCM) 10K type strain sequencing project: providing services to taxonomists for standard genome sequencing and annotation.</title>
        <authorList>
            <consortium name="The Broad Institute Genomics Platform"/>
            <consortium name="The Broad Institute Genome Sequencing Center for Infectious Disease"/>
            <person name="Wu L."/>
            <person name="Ma J."/>
        </authorList>
    </citation>
    <scope>NUCLEOTIDE SEQUENCE [LARGE SCALE GENOMIC DNA]</scope>
    <source>
        <strain evidence="3">CCUG 57263</strain>
    </source>
</reference>
<dbReference type="Pfam" id="PF00144">
    <property type="entry name" value="Beta-lactamase"/>
    <property type="match status" value="1"/>
</dbReference>
<evidence type="ECO:0000313" key="2">
    <source>
        <dbReference type="EMBL" id="MFD0870741.1"/>
    </source>
</evidence>
<keyword evidence="2" id="KW-0378">Hydrolase</keyword>
<dbReference type="InterPro" id="IPR001466">
    <property type="entry name" value="Beta-lactam-related"/>
</dbReference>
<dbReference type="PANTHER" id="PTHR43283">
    <property type="entry name" value="BETA-LACTAMASE-RELATED"/>
    <property type="match status" value="1"/>
</dbReference>
<dbReference type="SUPFAM" id="SSF56601">
    <property type="entry name" value="beta-lactamase/transpeptidase-like"/>
    <property type="match status" value="1"/>
</dbReference>